<keyword evidence="1" id="KW-0472">Membrane</keyword>
<proteinExistence type="predicted"/>
<dbReference type="OMA" id="KEIDIGW"/>
<comment type="caution">
    <text evidence="2">The sequence shown here is derived from an EMBL/GenBank/DDBJ whole genome shotgun (WGS) entry which is preliminary data.</text>
</comment>
<dbReference type="EMBL" id="CM035435">
    <property type="protein sequence ID" value="KAH7291032.1"/>
    <property type="molecule type" value="Genomic_DNA"/>
</dbReference>
<dbReference type="OrthoDB" id="631515at2759"/>
<dbReference type="AlphaFoldDB" id="A0A8T2R3R6"/>
<name>A0A8T2R3R6_CERRI</name>
<organism evidence="2 3">
    <name type="scientific">Ceratopteris richardii</name>
    <name type="common">Triangle waterfern</name>
    <dbReference type="NCBI Taxonomy" id="49495"/>
    <lineage>
        <taxon>Eukaryota</taxon>
        <taxon>Viridiplantae</taxon>
        <taxon>Streptophyta</taxon>
        <taxon>Embryophyta</taxon>
        <taxon>Tracheophyta</taxon>
        <taxon>Polypodiopsida</taxon>
        <taxon>Polypodiidae</taxon>
        <taxon>Polypodiales</taxon>
        <taxon>Pteridineae</taxon>
        <taxon>Pteridaceae</taxon>
        <taxon>Parkerioideae</taxon>
        <taxon>Ceratopteris</taxon>
    </lineage>
</organism>
<evidence type="ECO:0000313" key="3">
    <source>
        <dbReference type="Proteomes" id="UP000825935"/>
    </source>
</evidence>
<dbReference type="Pfam" id="PF05512">
    <property type="entry name" value="AWPM-19"/>
    <property type="match status" value="1"/>
</dbReference>
<dbReference type="PANTHER" id="PTHR33294:SF5">
    <property type="entry name" value="AWPM-19-LIKE FAMILY PROTEIN"/>
    <property type="match status" value="1"/>
</dbReference>
<dbReference type="PANTHER" id="PTHR33294">
    <property type="entry name" value="AWPM-19-LIKE FAMILY PROTEIN"/>
    <property type="match status" value="1"/>
</dbReference>
<dbReference type="InterPro" id="IPR008390">
    <property type="entry name" value="AWPM-19"/>
</dbReference>
<feature type="transmembrane region" description="Helical" evidence="1">
    <location>
        <begin position="52"/>
        <end position="71"/>
    </location>
</feature>
<evidence type="ECO:0000313" key="2">
    <source>
        <dbReference type="EMBL" id="KAH7291032.1"/>
    </source>
</evidence>
<dbReference type="Proteomes" id="UP000825935">
    <property type="component" value="Chromosome 30"/>
</dbReference>
<accession>A0A8T2R3R6</accession>
<keyword evidence="1" id="KW-1133">Transmembrane helix</keyword>
<protein>
    <submittedName>
        <fullName evidence="2">Uncharacterized protein</fullName>
    </submittedName>
</protein>
<feature type="transmembrane region" description="Helical" evidence="1">
    <location>
        <begin position="116"/>
        <end position="136"/>
    </location>
</feature>
<gene>
    <name evidence="2" type="ORF">KP509_30G074200</name>
</gene>
<dbReference type="EMBL" id="CM035435">
    <property type="protein sequence ID" value="KAH7291033.1"/>
    <property type="molecule type" value="Genomic_DNA"/>
</dbReference>
<keyword evidence="1" id="KW-0812">Transmembrane</keyword>
<sequence>MGLAGFLDRRFLGPILMLNFVLYVIVLGIAGWALDNTIESLPIYGNEATNTFIQFSLIAGVVGVASIVSGLHLIKDWRDDNNVTANLCSALISWLLLLLAFGLACKEIHMGGEGTTLKFMETFVIILTATHGFYVAMLHSRSLVRLPV</sequence>
<feature type="transmembrane region" description="Helical" evidence="1">
    <location>
        <begin position="83"/>
        <end position="104"/>
    </location>
</feature>
<evidence type="ECO:0000256" key="1">
    <source>
        <dbReference type="SAM" id="Phobius"/>
    </source>
</evidence>
<feature type="transmembrane region" description="Helical" evidence="1">
    <location>
        <begin position="12"/>
        <end position="32"/>
    </location>
</feature>
<keyword evidence="3" id="KW-1185">Reference proteome</keyword>
<reference evidence="2" key="1">
    <citation type="submission" date="2021-08" db="EMBL/GenBank/DDBJ databases">
        <title>WGS assembly of Ceratopteris richardii.</title>
        <authorList>
            <person name="Marchant D.B."/>
            <person name="Chen G."/>
            <person name="Jenkins J."/>
            <person name="Shu S."/>
            <person name="Leebens-Mack J."/>
            <person name="Grimwood J."/>
            <person name="Schmutz J."/>
            <person name="Soltis P."/>
            <person name="Soltis D."/>
            <person name="Chen Z.-H."/>
        </authorList>
    </citation>
    <scope>NUCLEOTIDE SEQUENCE</scope>
    <source>
        <strain evidence="2">Whitten #5841</strain>
        <tissue evidence="2">Leaf</tissue>
    </source>
</reference>